<dbReference type="Gene3D" id="3.40.50.720">
    <property type="entry name" value="NAD(P)-binding Rossmann-like Domain"/>
    <property type="match status" value="1"/>
</dbReference>
<sequence>MGKLSYWRFILNQWTTVPAVVHADLTGKTVVVIGANVGIGLEAVKHFAWMHPAHLILGCRDVAKGNEAAHEIVQESHCDAAVVDVWSIDLAEFASVECERLDLLILNAGMIPGSRSTTVDGWETCLQVNDLSFVLLSLLLLPLLLKTTKESGETPRIVTTASDVHYWTSFDDDFTLQKLSSDTQFKPGIRYHDSKLLNVLFVHALNDRLRTSGPTVIVNAVNPGFCISQLHRNVESLTIRIYVALFAISAEKGSRAIVWTAITGGEDADELRGGYIDFLCTLKEPSDFVLSTQGQVIQNRVWDEVVEMLSSIDARVPGIVRDHLVSV</sequence>
<name>A0A0D7ABV8_9AGAR</name>
<dbReference type="AlphaFoldDB" id="A0A0D7ABV8"/>
<proteinExistence type="predicted"/>
<reference evidence="2 3" key="1">
    <citation type="journal article" date="2015" name="Fungal Genet. Biol.">
        <title>Evolution of novel wood decay mechanisms in Agaricales revealed by the genome sequences of Fistulina hepatica and Cylindrobasidium torrendii.</title>
        <authorList>
            <person name="Floudas D."/>
            <person name="Held B.W."/>
            <person name="Riley R."/>
            <person name="Nagy L.G."/>
            <person name="Koehler G."/>
            <person name="Ransdell A.S."/>
            <person name="Younus H."/>
            <person name="Chow J."/>
            <person name="Chiniquy J."/>
            <person name="Lipzen A."/>
            <person name="Tritt A."/>
            <person name="Sun H."/>
            <person name="Haridas S."/>
            <person name="LaButti K."/>
            <person name="Ohm R.A."/>
            <person name="Kues U."/>
            <person name="Blanchette R.A."/>
            <person name="Grigoriev I.V."/>
            <person name="Minto R.E."/>
            <person name="Hibbett D.S."/>
        </authorList>
    </citation>
    <scope>NUCLEOTIDE SEQUENCE [LARGE SCALE GENOMIC DNA]</scope>
    <source>
        <strain evidence="2 3">ATCC 64428</strain>
    </source>
</reference>
<dbReference type="OrthoDB" id="542013at2759"/>
<dbReference type="Pfam" id="PF00106">
    <property type="entry name" value="adh_short"/>
    <property type="match status" value="1"/>
</dbReference>
<dbReference type="PRINTS" id="PR00081">
    <property type="entry name" value="GDHRDH"/>
</dbReference>
<dbReference type="SUPFAM" id="SSF51735">
    <property type="entry name" value="NAD(P)-binding Rossmann-fold domains"/>
    <property type="match status" value="1"/>
</dbReference>
<evidence type="ECO:0000256" key="1">
    <source>
        <dbReference type="ARBA" id="ARBA00023002"/>
    </source>
</evidence>
<dbReference type="InterPro" id="IPR002347">
    <property type="entry name" value="SDR_fam"/>
</dbReference>
<keyword evidence="1" id="KW-0560">Oxidoreductase</keyword>
<evidence type="ECO:0000313" key="3">
    <source>
        <dbReference type="Proteomes" id="UP000054144"/>
    </source>
</evidence>
<dbReference type="PANTHER" id="PTHR43157:SF31">
    <property type="entry name" value="PHOSPHATIDYLINOSITOL-GLYCAN BIOSYNTHESIS CLASS F PROTEIN"/>
    <property type="match status" value="1"/>
</dbReference>
<dbReference type="Proteomes" id="UP000054144">
    <property type="component" value="Unassembled WGS sequence"/>
</dbReference>
<dbReference type="EMBL" id="KN881851">
    <property type="protein sequence ID" value="KIY48313.1"/>
    <property type="molecule type" value="Genomic_DNA"/>
</dbReference>
<dbReference type="GO" id="GO:0016491">
    <property type="term" value="F:oxidoreductase activity"/>
    <property type="evidence" value="ECO:0007669"/>
    <property type="project" value="UniProtKB-KW"/>
</dbReference>
<dbReference type="PANTHER" id="PTHR43157">
    <property type="entry name" value="PHOSPHATIDYLINOSITOL-GLYCAN BIOSYNTHESIS CLASS F PROTEIN-RELATED"/>
    <property type="match status" value="1"/>
</dbReference>
<protein>
    <submittedName>
        <fullName evidence="2">NAD(P)-binding protein</fullName>
    </submittedName>
</protein>
<keyword evidence="3" id="KW-1185">Reference proteome</keyword>
<organism evidence="2 3">
    <name type="scientific">Fistulina hepatica ATCC 64428</name>
    <dbReference type="NCBI Taxonomy" id="1128425"/>
    <lineage>
        <taxon>Eukaryota</taxon>
        <taxon>Fungi</taxon>
        <taxon>Dikarya</taxon>
        <taxon>Basidiomycota</taxon>
        <taxon>Agaricomycotina</taxon>
        <taxon>Agaricomycetes</taxon>
        <taxon>Agaricomycetidae</taxon>
        <taxon>Agaricales</taxon>
        <taxon>Fistulinaceae</taxon>
        <taxon>Fistulina</taxon>
    </lineage>
</organism>
<evidence type="ECO:0000313" key="2">
    <source>
        <dbReference type="EMBL" id="KIY48313.1"/>
    </source>
</evidence>
<dbReference type="InterPro" id="IPR036291">
    <property type="entry name" value="NAD(P)-bd_dom_sf"/>
</dbReference>
<accession>A0A0D7ABV8</accession>
<gene>
    <name evidence="2" type="ORF">FISHEDRAFT_65828</name>
</gene>